<keyword evidence="8 20" id="KW-0378">Hydrolase</keyword>
<sequence>MKLLAVAAIALGAPTYAAQCSNKSTSYHTELERFWSYDRSPPVYPSPRATGTGDWHEAFEQARSLVSQMTLEERANLTTGYEGLNGCGGNGGSVPRLSIPGLCYVDASAGVRAQEGVNSYPAGVHVGASWNRELAYTRAAHLGAEFKRKGANVALAPSIGGLGRVVKGGRNWEAPSNDPYLTGALTRPTVQGLQQSVIACVKHLIGNEQETSRKAPEWLPHKFNASVSSNLDDKTMHELYLWPFYDAVRAGAGSVMCAYNRVNNSYSCQNSKLMNGLLKQELGFQGFVITDWYEHKSGVGSANAGLDVVMPVAPLWNGKQGSLVEMVNNGSVAASRLDDMATRIVASWLKYGTLDGDTKSGVGFPIDPTKPHEYVEARDPASNAVILQSAIEGHVLVKNINNALPLEKPRFLSVFGYDAAAQNMNTPDPNPFTLWAMGFGGGQHFLNGSLFTNDTLFTLFGASLDMSEVGPSVYLNGTLVSGGGSGASTGVIDAPLDALKRQAYDDGTFLFWDTVSYSPNVNPASKACLVFINAMASESHDRKNLTDPYSDHLVTSVASKCSNTMVIVHAAGIRLVDPWIEHPNITAVIMAHLPGQDSGRALVEILYGKQSPSGRLPYTIARQESDYGSLLDPDFPSDETPYYPQSNFTEGVFIDYKHFEHYGIPPRFEFGFGLSYTTFEYSNLTVDIDESAGLLPPNPEVVLEGGISSLWDPIGSVTCTVSNTGNFTSAEVAQLYLHLPGDGPAKVLRGFEKKTLLPGASENFTFPLQRRDLSSWDTASQQWVLDRGAYDVMVGKSVLDIQLRGSFTLE</sequence>
<evidence type="ECO:0000256" key="3">
    <source>
        <dbReference type="ARBA" id="ARBA00004987"/>
    </source>
</evidence>
<dbReference type="PANTHER" id="PTHR42715:SF5">
    <property type="entry name" value="BETA-GLUCOSIDASE M-RELATED"/>
    <property type="match status" value="1"/>
</dbReference>
<dbReference type="SMART" id="SM01217">
    <property type="entry name" value="Fn3_like"/>
    <property type="match status" value="1"/>
</dbReference>
<evidence type="ECO:0000256" key="16">
    <source>
        <dbReference type="ARBA" id="ARBA00083231"/>
    </source>
</evidence>
<dbReference type="SUPFAM" id="SSF52279">
    <property type="entry name" value="Beta-D-glucan exohydrolase, C-terminal domain"/>
    <property type="match status" value="1"/>
</dbReference>
<comment type="subcellular location">
    <subcellularLocation>
        <location evidence="2">Secreted</location>
    </subcellularLocation>
</comment>
<dbReference type="Proteomes" id="UP000738349">
    <property type="component" value="Unassembled WGS sequence"/>
</dbReference>
<feature type="chain" id="PRO_5040286349" description="Beta-glucosidase cel3A" evidence="18">
    <location>
        <begin position="18"/>
        <end position="810"/>
    </location>
</feature>
<reference evidence="20" key="1">
    <citation type="journal article" date="2021" name="Nat. Commun.">
        <title>Genetic determinants of endophytism in the Arabidopsis root mycobiome.</title>
        <authorList>
            <person name="Mesny F."/>
            <person name="Miyauchi S."/>
            <person name="Thiergart T."/>
            <person name="Pickel B."/>
            <person name="Atanasova L."/>
            <person name="Karlsson M."/>
            <person name="Huettel B."/>
            <person name="Barry K.W."/>
            <person name="Haridas S."/>
            <person name="Chen C."/>
            <person name="Bauer D."/>
            <person name="Andreopoulos W."/>
            <person name="Pangilinan J."/>
            <person name="LaButti K."/>
            <person name="Riley R."/>
            <person name="Lipzen A."/>
            <person name="Clum A."/>
            <person name="Drula E."/>
            <person name="Henrissat B."/>
            <person name="Kohler A."/>
            <person name="Grigoriev I.V."/>
            <person name="Martin F.M."/>
            <person name="Hacquard S."/>
        </authorList>
    </citation>
    <scope>NUCLEOTIDE SEQUENCE</scope>
    <source>
        <strain evidence="20">MPI-CAGE-AT-0147</strain>
    </source>
</reference>
<dbReference type="InterPro" id="IPR013783">
    <property type="entry name" value="Ig-like_fold"/>
</dbReference>
<evidence type="ECO:0000256" key="15">
    <source>
        <dbReference type="ARBA" id="ARBA00078013"/>
    </source>
</evidence>
<evidence type="ECO:0000256" key="5">
    <source>
        <dbReference type="ARBA" id="ARBA00012744"/>
    </source>
</evidence>
<dbReference type="InterPro" id="IPR050288">
    <property type="entry name" value="Cellulose_deg_GH3"/>
</dbReference>
<dbReference type="SUPFAM" id="SSF51445">
    <property type="entry name" value="(Trans)glycosidases"/>
    <property type="match status" value="1"/>
</dbReference>
<dbReference type="Gene3D" id="2.60.40.10">
    <property type="entry name" value="Immunoglobulins"/>
    <property type="match status" value="1"/>
</dbReference>
<evidence type="ECO:0000256" key="7">
    <source>
        <dbReference type="ARBA" id="ARBA00022729"/>
    </source>
</evidence>
<comment type="pathway">
    <text evidence="3">Glycan metabolism; cellulose degradation.</text>
</comment>
<dbReference type="GO" id="GO:0008422">
    <property type="term" value="F:beta-glucosidase activity"/>
    <property type="evidence" value="ECO:0007669"/>
    <property type="project" value="UniProtKB-EC"/>
</dbReference>
<keyword evidence="10" id="KW-0325">Glycoprotein</keyword>
<dbReference type="PRINTS" id="PR00133">
    <property type="entry name" value="GLHYDRLASE3"/>
</dbReference>
<dbReference type="EC" id="3.2.1.21" evidence="5"/>
<organism evidence="20 21">
    <name type="scientific">Dactylonectria macrodidyma</name>
    <dbReference type="NCBI Taxonomy" id="307937"/>
    <lineage>
        <taxon>Eukaryota</taxon>
        <taxon>Fungi</taxon>
        <taxon>Dikarya</taxon>
        <taxon>Ascomycota</taxon>
        <taxon>Pezizomycotina</taxon>
        <taxon>Sordariomycetes</taxon>
        <taxon>Hypocreomycetidae</taxon>
        <taxon>Hypocreales</taxon>
        <taxon>Nectriaceae</taxon>
        <taxon>Dactylonectria</taxon>
    </lineage>
</organism>
<evidence type="ECO:0000256" key="6">
    <source>
        <dbReference type="ARBA" id="ARBA00022525"/>
    </source>
</evidence>
<dbReference type="OrthoDB" id="416222at2759"/>
<evidence type="ECO:0000256" key="11">
    <source>
        <dbReference type="ARBA" id="ARBA00023277"/>
    </source>
</evidence>
<comment type="similarity">
    <text evidence="4">Belongs to the glycosyl hydrolase 3 family.</text>
</comment>
<keyword evidence="11" id="KW-0119">Carbohydrate metabolism</keyword>
<dbReference type="Gene3D" id="3.40.50.1700">
    <property type="entry name" value="Glycoside hydrolase family 3 C-terminal domain"/>
    <property type="match status" value="1"/>
</dbReference>
<comment type="catalytic activity">
    <reaction evidence="1">
        <text>Hydrolysis of terminal, non-reducing beta-D-glucosyl residues with release of beta-D-glucose.</text>
        <dbReference type="EC" id="3.2.1.21"/>
    </reaction>
</comment>
<evidence type="ECO:0000256" key="17">
    <source>
        <dbReference type="ARBA" id="ARBA00083611"/>
    </source>
</evidence>
<evidence type="ECO:0000256" key="12">
    <source>
        <dbReference type="ARBA" id="ARBA00023295"/>
    </source>
</evidence>
<dbReference type="InterPro" id="IPR026891">
    <property type="entry name" value="Fn3-like"/>
</dbReference>
<evidence type="ECO:0000256" key="2">
    <source>
        <dbReference type="ARBA" id="ARBA00004613"/>
    </source>
</evidence>
<proteinExistence type="inferred from homology"/>
<dbReference type="FunFam" id="3.20.20.300:FF:000002">
    <property type="entry name" value="Probable beta-glucosidase"/>
    <property type="match status" value="1"/>
</dbReference>
<dbReference type="PANTHER" id="PTHR42715">
    <property type="entry name" value="BETA-GLUCOSIDASE"/>
    <property type="match status" value="1"/>
</dbReference>
<dbReference type="GO" id="GO:0030245">
    <property type="term" value="P:cellulose catabolic process"/>
    <property type="evidence" value="ECO:0007669"/>
    <property type="project" value="UniProtKB-KW"/>
</dbReference>
<dbReference type="Pfam" id="PF01915">
    <property type="entry name" value="Glyco_hydro_3_C"/>
    <property type="match status" value="1"/>
</dbReference>
<name>A0A9P9EP04_9HYPO</name>
<keyword evidence="7 18" id="KW-0732">Signal</keyword>
<evidence type="ECO:0000259" key="19">
    <source>
        <dbReference type="SMART" id="SM01217"/>
    </source>
</evidence>
<keyword evidence="12" id="KW-0326">Glycosidase</keyword>
<dbReference type="InterPro" id="IPR001764">
    <property type="entry name" value="Glyco_hydro_3_N"/>
</dbReference>
<evidence type="ECO:0000313" key="20">
    <source>
        <dbReference type="EMBL" id="KAH7141606.1"/>
    </source>
</evidence>
<dbReference type="GO" id="GO:0005576">
    <property type="term" value="C:extracellular region"/>
    <property type="evidence" value="ECO:0007669"/>
    <property type="project" value="UniProtKB-SubCell"/>
</dbReference>
<keyword evidence="6" id="KW-0964">Secreted</keyword>
<feature type="signal peptide" evidence="18">
    <location>
        <begin position="1"/>
        <end position="17"/>
    </location>
</feature>
<evidence type="ECO:0000256" key="4">
    <source>
        <dbReference type="ARBA" id="ARBA00005336"/>
    </source>
</evidence>
<keyword evidence="21" id="KW-1185">Reference proteome</keyword>
<dbReference type="InterPro" id="IPR036881">
    <property type="entry name" value="Glyco_hydro_3_C_sf"/>
</dbReference>
<dbReference type="InterPro" id="IPR017853">
    <property type="entry name" value="GH"/>
</dbReference>
<accession>A0A9P9EP04</accession>
<dbReference type="AlphaFoldDB" id="A0A9P9EP04"/>
<evidence type="ECO:0000256" key="9">
    <source>
        <dbReference type="ARBA" id="ARBA00023001"/>
    </source>
</evidence>
<evidence type="ECO:0000313" key="21">
    <source>
        <dbReference type="Proteomes" id="UP000738349"/>
    </source>
</evidence>
<dbReference type="Gene3D" id="3.20.20.300">
    <property type="entry name" value="Glycoside hydrolase, family 3, N-terminal domain"/>
    <property type="match status" value="1"/>
</dbReference>
<evidence type="ECO:0000256" key="18">
    <source>
        <dbReference type="SAM" id="SignalP"/>
    </source>
</evidence>
<gene>
    <name evidence="20" type="ORF">EDB81DRAFT_898806</name>
</gene>
<protein>
    <recommendedName>
        <fullName evidence="14">Beta-glucosidase cel3A</fullName>
        <ecNumber evidence="5">3.2.1.21</ecNumber>
    </recommendedName>
    <alternativeName>
        <fullName evidence="15">Beta-D-glucoside glucohydrolase cel3A</fullName>
    </alternativeName>
    <alternativeName>
        <fullName evidence="17">Cellobiase cel3A</fullName>
    </alternativeName>
    <alternativeName>
        <fullName evidence="16">Gentiobiase cel3A</fullName>
    </alternativeName>
</protein>
<feature type="domain" description="Fibronectin type III-like" evidence="19">
    <location>
        <begin position="731"/>
        <end position="798"/>
    </location>
</feature>
<dbReference type="InterPro" id="IPR036962">
    <property type="entry name" value="Glyco_hydro_3_N_sf"/>
</dbReference>
<dbReference type="Pfam" id="PF14310">
    <property type="entry name" value="Fn3-like"/>
    <property type="match status" value="1"/>
</dbReference>
<evidence type="ECO:0000256" key="14">
    <source>
        <dbReference type="ARBA" id="ARBA00070030"/>
    </source>
</evidence>
<keyword evidence="13" id="KW-0624">Polysaccharide degradation</keyword>
<evidence type="ECO:0000256" key="13">
    <source>
        <dbReference type="ARBA" id="ARBA00023326"/>
    </source>
</evidence>
<keyword evidence="9" id="KW-0136">Cellulose degradation</keyword>
<evidence type="ECO:0000256" key="1">
    <source>
        <dbReference type="ARBA" id="ARBA00000448"/>
    </source>
</evidence>
<evidence type="ECO:0000256" key="8">
    <source>
        <dbReference type="ARBA" id="ARBA00022801"/>
    </source>
</evidence>
<dbReference type="InterPro" id="IPR002772">
    <property type="entry name" value="Glyco_hydro_3_C"/>
</dbReference>
<comment type="caution">
    <text evidence="20">The sequence shown here is derived from an EMBL/GenBank/DDBJ whole genome shotgun (WGS) entry which is preliminary data.</text>
</comment>
<evidence type="ECO:0000256" key="10">
    <source>
        <dbReference type="ARBA" id="ARBA00023180"/>
    </source>
</evidence>
<dbReference type="EMBL" id="JAGMUV010000010">
    <property type="protein sequence ID" value="KAH7141606.1"/>
    <property type="molecule type" value="Genomic_DNA"/>
</dbReference>
<dbReference type="Pfam" id="PF00933">
    <property type="entry name" value="Glyco_hydro_3"/>
    <property type="match status" value="1"/>
</dbReference>